<accession>A0ABV1NC47</accession>
<dbReference type="InterPro" id="IPR012902">
    <property type="entry name" value="N_methyl_site"/>
</dbReference>
<name>A0ABV1NC47_9GAMM</name>
<keyword evidence="1" id="KW-0812">Transmembrane</keyword>
<gene>
    <name evidence="2" type="ORF">ABE960_03635</name>
</gene>
<keyword evidence="1" id="KW-1133">Transmembrane helix</keyword>
<evidence type="ECO:0000256" key="1">
    <source>
        <dbReference type="SAM" id="Phobius"/>
    </source>
</evidence>
<dbReference type="EMBL" id="JBEGCJ010000002">
    <property type="protein sequence ID" value="MEQ6916621.1"/>
    <property type="molecule type" value="Genomic_DNA"/>
</dbReference>
<dbReference type="Gene3D" id="3.30.700.10">
    <property type="entry name" value="Glycoprotein, Type 4 Pilin"/>
    <property type="match status" value="1"/>
</dbReference>
<keyword evidence="1" id="KW-0472">Membrane</keyword>
<comment type="caution">
    <text evidence="2">The sequence shown here is derived from an EMBL/GenBank/DDBJ whole genome shotgun (WGS) entry which is preliminary data.</text>
</comment>
<dbReference type="Proteomes" id="UP001442468">
    <property type="component" value="Unassembled WGS sequence"/>
</dbReference>
<dbReference type="RefSeq" id="WP_349760893.1">
    <property type="nucleotide sequence ID" value="NZ_JBEGCJ010000002.1"/>
</dbReference>
<organism evidence="2 3">
    <name type="scientific">Halomonas aquatica</name>
    <dbReference type="NCBI Taxonomy" id="3151123"/>
    <lineage>
        <taxon>Bacteria</taxon>
        <taxon>Pseudomonadati</taxon>
        <taxon>Pseudomonadota</taxon>
        <taxon>Gammaproteobacteria</taxon>
        <taxon>Oceanospirillales</taxon>
        <taxon>Halomonadaceae</taxon>
        <taxon>Halomonas</taxon>
    </lineage>
</organism>
<dbReference type="Pfam" id="PF07963">
    <property type="entry name" value="N_methyl"/>
    <property type="match status" value="1"/>
</dbReference>
<dbReference type="NCBIfam" id="TIGR02532">
    <property type="entry name" value="IV_pilin_GFxxxE"/>
    <property type="match status" value="1"/>
</dbReference>
<reference evidence="2 3" key="1">
    <citation type="submission" date="2024-05" db="EMBL/GenBank/DDBJ databases">
        <title>Halomonas sp. SSM6 16S ribosomal RNA gene Genome sequencing and assembly.</title>
        <authorList>
            <person name="Yook S."/>
        </authorList>
    </citation>
    <scope>NUCLEOTIDE SEQUENCE [LARGE SCALE GENOMIC DNA]</scope>
    <source>
        <strain evidence="2 3">SSM6</strain>
    </source>
</reference>
<dbReference type="InterPro" id="IPR045584">
    <property type="entry name" value="Pilin-like"/>
</dbReference>
<feature type="transmembrane region" description="Helical" evidence="1">
    <location>
        <begin position="20"/>
        <end position="40"/>
    </location>
</feature>
<sequence length="133" mass="14522">MKKLYRKIRLNKAQSGFTFFELLIVMAIFVIFSAIAMPMYKNYAQKTTDRACLSQAESLANVIIYESAVSNEITGLSPDNIIPGWDEVCNTLAIDNNGTINWMARNSGGTARNGIIVTNPDAFIAANPPASGQ</sequence>
<proteinExistence type="predicted"/>
<dbReference type="SUPFAM" id="SSF54523">
    <property type="entry name" value="Pili subunits"/>
    <property type="match status" value="1"/>
</dbReference>
<keyword evidence="3" id="KW-1185">Reference proteome</keyword>
<protein>
    <submittedName>
        <fullName evidence="2">Prepilin-type N-terminal cleavage/methylation domain-containing protein</fullName>
    </submittedName>
</protein>
<evidence type="ECO:0000313" key="3">
    <source>
        <dbReference type="Proteomes" id="UP001442468"/>
    </source>
</evidence>
<evidence type="ECO:0000313" key="2">
    <source>
        <dbReference type="EMBL" id="MEQ6916621.1"/>
    </source>
</evidence>